<dbReference type="PANTHER" id="PTHR42935:SF1">
    <property type="entry name" value="SLR0930 PROTEIN"/>
    <property type="match status" value="1"/>
</dbReference>
<evidence type="ECO:0000313" key="1">
    <source>
        <dbReference type="EMBL" id="TLD82823.1"/>
    </source>
</evidence>
<dbReference type="RefSeq" id="WP_034345596.1">
    <property type="nucleotide sequence ID" value="NZ_FZNG01000020.1"/>
</dbReference>
<dbReference type="OrthoDB" id="9812140at2"/>
<dbReference type="Gene3D" id="3.40.50.300">
    <property type="entry name" value="P-loop containing nucleotide triphosphate hydrolases"/>
    <property type="match status" value="1"/>
</dbReference>
<dbReference type="Pfam" id="PF05673">
    <property type="entry name" value="DUF815"/>
    <property type="match status" value="1"/>
</dbReference>
<dbReference type="SUPFAM" id="SSF52540">
    <property type="entry name" value="P-loop containing nucleoside triphosphate hydrolases"/>
    <property type="match status" value="1"/>
</dbReference>
<dbReference type="InterPro" id="IPR027417">
    <property type="entry name" value="P-loop_NTPase"/>
</dbReference>
<organism evidence="1 2">
    <name type="scientific">Helicobacter trogontum</name>
    <dbReference type="NCBI Taxonomy" id="50960"/>
    <lineage>
        <taxon>Bacteria</taxon>
        <taxon>Pseudomonadati</taxon>
        <taxon>Campylobacterota</taxon>
        <taxon>Epsilonproteobacteria</taxon>
        <taxon>Campylobacterales</taxon>
        <taxon>Helicobacteraceae</taxon>
        <taxon>Helicobacter</taxon>
    </lineage>
</organism>
<accession>A0A4U8S9W1</accession>
<evidence type="ECO:0000313" key="2">
    <source>
        <dbReference type="Proteomes" id="UP000029878"/>
    </source>
</evidence>
<name>A0A4U8S9W1_9HELI</name>
<dbReference type="InterPro" id="IPR008533">
    <property type="entry name" value="DUF815"/>
</dbReference>
<dbReference type="Proteomes" id="UP000029878">
    <property type="component" value="Unassembled WGS sequence"/>
</dbReference>
<reference evidence="1 2" key="1">
    <citation type="journal article" date="2014" name="Genome Announc.">
        <title>Draft genome sequences of eight enterohepatic helicobacter species isolated from both laboratory and wild rodents.</title>
        <authorList>
            <person name="Sheh A."/>
            <person name="Shen Z."/>
            <person name="Fox J.G."/>
        </authorList>
    </citation>
    <scope>NUCLEOTIDE SEQUENCE [LARGE SCALE GENOMIC DNA]</scope>
    <source>
        <strain evidence="1 2">ATCC 700114</strain>
    </source>
</reference>
<protein>
    <submittedName>
        <fullName evidence="1">DUF815 domain-containing protein</fullName>
    </submittedName>
</protein>
<comment type="caution">
    <text evidence="1">The sequence shown here is derived from an EMBL/GenBank/DDBJ whole genome shotgun (WGS) entry which is preliminary data.</text>
</comment>
<dbReference type="PANTHER" id="PTHR42935">
    <property type="entry name" value="SLR0930 PROTEIN"/>
    <property type="match status" value="1"/>
</dbReference>
<dbReference type="EMBL" id="JRPL02000014">
    <property type="protein sequence ID" value="TLD82823.1"/>
    <property type="molecule type" value="Genomic_DNA"/>
</dbReference>
<sequence>MLGFFDLMNLFSNDLSRGGMDWKHNKAAVFRHSHGFCYFHAIRKLPHIDAQKLIGVKDNYELLKNNTKNFCENKPAANALLWGARGCGKSSIVKAVCYEYAKEYPSLRVLEIESKDIAILPLLFDCMCDLGHYRFIVFCDDLTFNANASTYYGLKSTLDGSMEQQADNILIYATSNLRHLMPEKADLNMLHTQDSIHETLALSDRFPLQIGFYDNGQKEYLEILENLIKQENIAVSQETLSCVMQEIRQDSLNFATKIGNRNPRTAKSYYALNHDRISKLIKTRNTK</sequence>
<proteinExistence type="predicted"/>
<gene>
    <name evidence="1" type="ORF">LS81_006600</name>
</gene>
<dbReference type="AlphaFoldDB" id="A0A4U8S9W1"/>